<evidence type="ECO:0000256" key="2">
    <source>
        <dbReference type="HAMAP-Rule" id="MF_03225"/>
    </source>
</evidence>
<evidence type="ECO:0000256" key="4">
    <source>
        <dbReference type="RuleBase" id="RU004514"/>
    </source>
</evidence>
<name>A0AAV6UP07_9ARAC</name>
<comment type="caution">
    <text evidence="6">The sequence shown here is derived from an EMBL/GenBank/DDBJ whole genome shotgun (WGS) entry which is preliminary data.</text>
</comment>
<dbReference type="PROSITE" id="PS01211">
    <property type="entry name" value="UPF0001"/>
    <property type="match status" value="1"/>
</dbReference>
<dbReference type="EMBL" id="JAFNEN010000323">
    <property type="protein sequence ID" value="KAG8185837.1"/>
    <property type="molecule type" value="Genomic_DNA"/>
</dbReference>
<dbReference type="PIRSF" id="PIRSF004848">
    <property type="entry name" value="YBL036c_PLPDEIII"/>
    <property type="match status" value="1"/>
</dbReference>
<comment type="similarity">
    <text evidence="2 4">Belongs to the pyridoxal phosphate-binding protein YggS/PROSC family.</text>
</comment>
<dbReference type="SUPFAM" id="SSF51419">
    <property type="entry name" value="PLP-binding barrel"/>
    <property type="match status" value="1"/>
</dbReference>
<dbReference type="PANTHER" id="PTHR10146">
    <property type="entry name" value="PROLINE SYNTHETASE CO-TRANSCRIBED BACTERIAL HOMOLOG PROTEIN"/>
    <property type="match status" value="1"/>
</dbReference>
<feature type="domain" description="Alanine racemase N-terminal" evidence="5">
    <location>
        <begin position="56"/>
        <end position="248"/>
    </location>
</feature>
<dbReference type="Pfam" id="PF01168">
    <property type="entry name" value="Ala_racemase_N"/>
    <property type="match status" value="1"/>
</dbReference>
<dbReference type="Proteomes" id="UP000827092">
    <property type="component" value="Unassembled WGS sequence"/>
</dbReference>
<evidence type="ECO:0000256" key="1">
    <source>
        <dbReference type="ARBA" id="ARBA00022898"/>
    </source>
</evidence>
<dbReference type="HAMAP" id="MF_02087">
    <property type="entry name" value="PLP_homeostasis"/>
    <property type="match status" value="1"/>
</dbReference>
<gene>
    <name evidence="6" type="ORF">JTE90_024811</name>
</gene>
<evidence type="ECO:0000313" key="7">
    <source>
        <dbReference type="Proteomes" id="UP000827092"/>
    </source>
</evidence>
<dbReference type="FunFam" id="3.20.20.10:FF:000018">
    <property type="entry name" value="Pyridoxal phosphate homeostasis protein"/>
    <property type="match status" value="1"/>
</dbReference>
<dbReference type="InterPro" id="IPR001608">
    <property type="entry name" value="Ala_racemase_N"/>
</dbReference>
<evidence type="ECO:0000259" key="5">
    <source>
        <dbReference type="Pfam" id="PF01168"/>
    </source>
</evidence>
<dbReference type="CDD" id="cd06822">
    <property type="entry name" value="PLPDE_III_YBL036c_euk"/>
    <property type="match status" value="1"/>
</dbReference>
<proteinExistence type="inferred from homology"/>
<feature type="modified residue" description="N6-(pyridoxal phosphate)lysine" evidence="2 3">
    <location>
        <position position="48"/>
    </location>
</feature>
<keyword evidence="1 2" id="KW-0663">Pyridoxal phosphate</keyword>
<keyword evidence="7" id="KW-1185">Reference proteome</keyword>
<reference evidence="6 7" key="1">
    <citation type="journal article" date="2022" name="Nat. Ecol. Evol.">
        <title>A masculinizing supergene underlies an exaggerated male reproductive morph in a spider.</title>
        <authorList>
            <person name="Hendrickx F."/>
            <person name="De Corte Z."/>
            <person name="Sonet G."/>
            <person name="Van Belleghem S.M."/>
            <person name="Kostlbacher S."/>
            <person name="Vangestel C."/>
        </authorList>
    </citation>
    <scope>NUCLEOTIDE SEQUENCE [LARGE SCALE GENOMIC DNA]</scope>
    <source>
        <strain evidence="6">W744_W776</strain>
    </source>
</reference>
<protein>
    <recommendedName>
        <fullName evidence="2">Pyridoxal phosphate homeostasis protein</fullName>
        <shortName evidence="2">PLP homeostasis protein</shortName>
    </recommendedName>
</protein>
<sequence length="254" mass="28901">MPEVMEVMDPSSQTIIERLNAIKEEIKQSLSDKRKQDEDEICVVAVSKIKPKSMIIEAYQNGVRDFGENYVNEIIEKSNDPEVLEMCPDIKWHFIGHLQSNKTAKLLNCPNLYMLHTLDSIKLAEIVQKEMIKVGKSEPLKVMIQVNTSNETNKSGIKEGEVDSLAKYIIENCSRLELCGFMTIGAPDYNTELGPNPEYQMLINIRDRVSSLYDVNNLKLSMGMSKDFIHAVQLGSSYVRIGERIFGPRQKNQK</sequence>
<dbReference type="InterPro" id="IPR029066">
    <property type="entry name" value="PLP-binding_barrel"/>
</dbReference>
<comment type="cofactor">
    <cofactor evidence="3">
        <name>pyridoxal 5'-phosphate</name>
        <dbReference type="ChEBI" id="CHEBI:597326"/>
    </cofactor>
</comment>
<dbReference type="Gene3D" id="3.20.20.10">
    <property type="entry name" value="Alanine racemase"/>
    <property type="match status" value="1"/>
</dbReference>
<accession>A0AAV6UP07</accession>
<dbReference type="InterPro" id="IPR011078">
    <property type="entry name" value="PyrdxlP_homeostasis"/>
</dbReference>
<dbReference type="PANTHER" id="PTHR10146:SF14">
    <property type="entry name" value="PYRIDOXAL PHOSPHATE HOMEOSTASIS PROTEIN"/>
    <property type="match status" value="1"/>
</dbReference>
<evidence type="ECO:0000256" key="3">
    <source>
        <dbReference type="PIRSR" id="PIRSR004848-1"/>
    </source>
</evidence>
<dbReference type="AlphaFoldDB" id="A0AAV6UP07"/>
<organism evidence="6 7">
    <name type="scientific">Oedothorax gibbosus</name>
    <dbReference type="NCBI Taxonomy" id="931172"/>
    <lineage>
        <taxon>Eukaryota</taxon>
        <taxon>Metazoa</taxon>
        <taxon>Ecdysozoa</taxon>
        <taxon>Arthropoda</taxon>
        <taxon>Chelicerata</taxon>
        <taxon>Arachnida</taxon>
        <taxon>Araneae</taxon>
        <taxon>Araneomorphae</taxon>
        <taxon>Entelegynae</taxon>
        <taxon>Araneoidea</taxon>
        <taxon>Linyphiidae</taxon>
        <taxon>Erigoninae</taxon>
        <taxon>Oedothorax</taxon>
    </lineage>
</organism>
<evidence type="ECO:0000313" key="6">
    <source>
        <dbReference type="EMBL" id="KAG8185837.1"/>
    </source>
</evidence>
<dbReference type="NCBIfam" id="TIGR00044">
    <property type="entry name" value="YggS family pyridoxal phosphate-dependent enzyme"/>
    <property type="match status" value="1"/>
</dbReference>
<dbReference type="GO" id="GO:0030170">
    <property type="term" value="F:pyridoxal phosphate binding"/>
    <property type="evidence" value="ECO:0007669"/>
    <property type="project" value="UniProtKB-UniRule"/>
</dbReference>
<comment type="function">
    <text evidence="2">Pyridoxal 5'-phosphate (PLP)-binding protein, which may be involved in intracellular homeostatic regulation of pyridoxal 5'-phosphate (PLP), the active form of vitamin B6.</text>
</comment>